<organism evidence="1 2">
    <name type="scientific">Hymenochirus boettgeri</name>
    <name type="common">Congo dwarf clawed frog</name>
    <dbReference type="NCBI Taxonomy" id="247094"/>
    <lineage>
        <taxon>Eukaryota</taxon>
        <taxon>Metazoa</taxon>
        <taxon>Chordata</taxon>
        <taxon>Craniata</taxon>
        <taxon>Vertebrata</taxon>
        <taxon>Euteleostomi</taxon>
        <taxon>Amphibia</taxon>
        <taxon>Batrachia</taxon>
        <taxon>Anura</taxon>
        <taxon>Pipoidea</taxon>
        <taxon>Pipidae</taxon>
        <taxon>Pipinae</taxon>
        <taxon>Hymenochirus</taxon>
    </lineage>
</organism>
<dbReference type="EMBL" id="JAACNH010000009">
    <property type="protein sequence ID" value="KAG8433241.1"/>
    <property type="molecule type" value="Genomic_DNA"/>
</dbReference>
<sequence>MFLWGGGSSLESLMLLAGGSENCGKVSLASLLGEGSIESRRHLVQSSLWLIGHGRSGGIAGNSYINEMQSRVSFLGNTVQKEETISLHFR</sequence>
<name>A0A8T2IRZ1_9PIPI</name>
<dbReference type="Proteomes" id="UP000812440">
    <property type="component" value="Chromosome 9"/>
</dbReference>
<reference evidence="1" key="1">
    <citation type="thesis" date="2020" institute="ProQuest LLC" country="789 East Eisenhower Parkway, Ann Arbor, MI, USA">
        <title>Comparative Genomics and Chromosome Evolution.</title>
        <authorList>
            <person name="Mudd A.B."/>
        </authorList>
    </citation>
    <scope>NUCLEOTIDE SEQUENCE</scope>
    <source>
        <strain evidence="1">Female2</strain>
        <tissue evidence="1">Blood</tissue>
    </source>
</reference>
<proteinExistence type="predicted"/>
<evidence type="ECO:0000313" key="2">
    <source>
        <dbReference type="Proteomes" id="UP000812440"/>
    </source>
</evidence>
<dbReference type="AlphaFoldDB" id="A0A8T2IRZ1"/>
<evidence type="ECO:0000313" key="1">
    <source>
        <dbReference type="EMBL" id="KAG8433241.1"/>
    </source>
</evidence>
<accession>A0A8T2IRZ1</accession>
<keyword evidence="2" id="KW-1185">Reference proteome</keyword>
<gene>
    <name evidence="1" type="ORF">GDO86_017501</name>
</gene>
<protein>
    <submittedName>
        <fullName evidence="1">Uncharacterized protein</fullName>
    </submittedName>
</protein>
<comment type="caution">
    <text evidence="1">The sequence shown here is derived from an EMBL/GenBank/DDBJ whole genome shotgun (WGS) entry which is preliminary data.</text>
</comment>